<evidence type="ECO:0000313" key="1">
    <source>
        <dbReference type="EMBL" id="KRY19939.1"/>
    </source>
</evidence>
<evidence type="ECO:0000313" key="2">
    <source>
        <dbReference type="Proteomes" id="UP000054783"/>
    </source>
</evidence>
<sequence length="82" mass="9526">MMRVTKNFFSLSSLEKDINRMFFTNDENTVTYLPVYQCTIALVLNMMINLLSDNVCSIRSLSVSEVAAIRRSISMHLTFYFE</sequence>
<proteinExistence type="predicted"/>
<reference evidence="1 2" key="1">
    <citation type="submission" date="2015-01" db="EMBL/GenBank/DDBJ databases">
        <title>Evolution of Trichinella species and genotypes.</title>
        <authorList>
            <person name="Korhonen P.K."/>
            <person name="Edoardo P."/>
            <person name="Giuseppe L.R."/>
            <person name="Gasser R.B."/>
        </authorList>
    </citation>
    <scope>NUCLEOTIDE SEQUENCE [LARGE SCALE GENOMIC DNA]</scope>
    <source>
        <strain evidence="1">ISS2496</strain>
    </source>
</reference>
<dbReference type="AlphaFoldDB" id="A0A0V1A6F4"/>
<accession>A0A0V1A6F4</accession>
<dbReference type="EMBL" id="JYDQ01000030">
    <property type="protein sequence ID" value="KRY19939.1"/>
    <property type="molecule type" value="Genomic_DNA"/>
</dbReference>
<keyword evidence="2" id="KW-1185">Reference proteome</keyword>
<name>A0A0V1A6F4_9BILA</name>
<protein>
    <submittedName>
        <fullName evidence="1">Uncharacterized protein</fullName>
    </submittedName>
</protein>
<organism evidence="1 2">
    <name type="scientific">Trichinella patagoniensis</name>
    <dbReference type="NCBI Taxonomy" id="990121"/>
    <lineage>
        <taxon>Eukaryota</taxon>
        <taxon>Metazoa</taxon>
        <taxon>Ecdysozoa</taxon>
        <taxon>Nematoda</taxon>
        <taxon>Enoplea</taxon>
        <taxon>Dorylaimia</taxon>
        <taxon>Trichinellida</taxon>
        <taxon>Trichinellidae</taxon>
        <taxon>Trichinella</taxon>
    </lineage>
</organism>
<comment type="caution">
    <text evidence="1">The sequence shown here is derived from an EMBL/GenBank/DDBJ whole genome shotgun (WGS) entry which is preliminary data.</text>
</comment>
<dbReference type="Proteomes" id="UP000054783">
    <property type="component" value="Unassembled WGS sequence"/>
</dbReference>
<gene>
    <name evidence="1" type="ORF">T12_9064</name>
</gene>